<protein>
    <submittedName>
        <fullName evidence="4">3-ketoacyl-ACP reductase</fullName>
    </submittedName>
</protein>
<evidence type="ECO:0000313" key="4">
    <source>
        <dbReference type="EMBL" id="MBF9132141.1"/>
    </source>
</evidence>
<feature type="compositionally biased region" description="Basic and acidic residues" evidence="3">
    <location>
        <begin position="1"/>
        <end position="12"/>
    </location>
</feature>
<reference evidence="4 5" key="1">
    <citation type="submission" date="2020-11" db="EMBL/GenBank/DDBJ databases">
        <title>A novel isolate from a Black sea contaminated sediment with potential to produce alkanes: Plantactinospora alkalitolerans sp. nov.</title>
        <authorList>
            <person name="Carro L."/>
            <person name="Veyisoglu A."/>
            <person name="Guven K."/>
            <person name="Schumann P."/>
            <person name="Klenk H.-P."/>
            <person name="Sahin N."/>
        </authorList>
    </citation>
    <scope>NUCLEOTIDE SEQUENCE [LARGE SCALE GENOMIC DNA]</scope>
    <source>
        <strain evidence="4 5">S1510</strain>
    </source>
</reference>
<dbReference type="SUPFAM" id="SSF51735">
    <property type="entry name" value="NAD(P)-binding Rossmann-fold domains"/>
    <property type="match status" value="1"/>
</dbReference>
<name>A0ABS0H111_9ACTN</name>
<keyword evidence="5" id="KW-1185">Reference proteome</keyword>
<dbReference type="PRINTS" id="PR00081">
    <property type="entry name" value="GDHRDH"/>
</dbReference>
<accession>A0ABS0H111</accession>
<dbReference type="Proteomes" id="UP000638560">
    <property type="component" value="Unassembled WGS sequence"/>
</dbReference>
<dbReference type="RefSeq" id="WP_196203679.1">
    <property type="nucleotide sequence ID" value="NZ_JADPUN010000220.1"/>
</dbReference>
<dbReference type="NCBIfam" id="NF009386">
    <property type="entry name" value="PRK12745.1"/>
    <property type="match status" value="1"/>
</dbReference>
<dbReference type="EMBL" id="JADPUN010000220">
    <property type="protein sequence ID" value="MBF9132141.1"/>
    <property type="molecule type" value="Genomic_DNA"/>
</dbReference>
<keyword evidence="2" id="KW-0560">Oxidoreductase</keyword>
<feature type="region of interest" description="Disordered" evidence="3">
    <location>
        <begin position="1"/>
        <end position="21"/>
    </location>
</feature>
<dbReference type="PANTHER" id="PTHR43639:SF1">
    <property type="entry name" value="SHORT-CHAIN DEHYDROGENASE_REDUCTASE FAMILY PROTEIN"/>
    <property type="match status" value="1"/>
</dbReference>
<comment type="similarity">
    <text evidence="1">Belongs to the short-chain dehydrogenases/reductases (SDR) family.</text>
</comment>
<dbReference type="Gene3D" id="3.40.50.720">
    <property type="entry name" value="NAD(P)-binding Rossmann-like Domain"/>
    <property type="match status" value="1"/>
</dbReference>
<dbReference type="Pfam" id="PF13561">
    <property type="entry name" value="adh_short_C2"/>
    <property type="match status" value="1"/>
</dbReference>
<dbReference type="PANTHER" id="PTHR43639">
    <property type="entry name" value="OXIDOREDUCTASE, SHORT-CHAIN DEHYDROGENASE/REDUCTASE FAMILY (AFU_ORTHOLOGUE AFUA_5G02870)"/>
    <property type="match status" value="1"/>
</dbReference>
<sequence>MSGARRGDDTGPHNRPAAVVTGGSRGIGRGIVLALAGAGYDVVVNYASNADAAAEVGRAVAALGGRAHLVRADVSRPADRRQLIDEATAAFGRLDLLVSNAGVAPDVRADLLEAGEESFDRLVDINLKGPYFLIQLAARTMIEQQAAGLTERPKIVVISSISAYTASVNRGDYCVTKAGLAMTTQLYATRLAEHGINVYEIRPGVIETDMTGPVRARYDDLIFNQGLTPIRRWGQPEDVGRAVVAVATDLLPFSTGQVIDVDGGFHLRTL</sequence>
<gene>
    <name evidence="4" type="ORF">I0C86_24790</name>
</gene>
<dbReference type="InterPro" id="IPR002347">
    <property type="entry name" value="SDR_fam"/>
</dbReference>
<evidence type="ECO:0000256" key="2">
    <source>
        <dbReference type="ARBA" id="ARBA00023002"/>
    </source>
</evidence>
<organism evidence="4 5">
    <name type="scientific">Plantactinospora alkalitolerans</name>
    <dbReference type="NCBI Taxonomy" id="2789879"/>
    <lineage>
        <taxon>Bacteria</taxon>
        <taxon>Bacillati</taxon>
        <taxon>Actinomycetota</taxon>
        <taxon>Actinomycetes</taxon>
        <taxon>Micromonosporales</taxon>
        <taxon>Micromonosporaceae</taxon>
        <taxon>Plantactinospora</taxon>
    </lineage>
</organism>
<dbReference type="InterPro" id="IPR036291">
    <property type="entry name" value="NAD(P)-bd_dom_sf"/>
</dbReference>
<evidence type="ECO:0000256" key="3">
    <source>
        <dbReference type="SAM" id="MobiDB-lite"/>
    </source>
</evidence>
<comment type="caution">
    <text evidence="4">The sequence shown here is derived from an EMBL/GenBank/DDBJ whole genome shotgun (WGS) entry which is preliminary data.</text>
</comment>
<evidence type="ECO:0000313" key="5">
    <source>
        <dbReference type="Proteomes" id="UP000638560"/>
    </source>
</evidence>
<proteinExistence type="inferred from homology"/>
<dbReference type="PRINTS" id="PR00080">
    <property type="entry name" value="SDRFAMILY"/>
</dbReference>
<evidence type="ECO:0000256" key="1">
    <source>
        <dbReference type="ARBA" id="ARBA00006484"/>
    </source>
</evidence>